<reference evidence="6 7" key="1">
    <citation type="submission" date="2016-09" db="EMBL/GenBank/DDBJ databases">
        <title>Genome Sequence of Lactobacillus sunkii Strain CG01.</title>
        <authorList>
            <person name="Poehlein A."/>
            <person name="Gabris C."/>
            <person name="Bengelsdorf F.R."/>
            <person name="Duerre P."/>
            <person name="Daniel R."/>
        </authorList>
    </citation>
    <scope>NUCLEOTIDE SEQUENCE [LARGE SCALE GENOMIC DNA]</scope>
    <source>
        <strain evidence="6 7">CG_D</strain>
    </source>
</reference>
<evidence type="ECO:0000313" key="6">
    <source>
        <dbReference type="EMBL" id="OFA12314.1"/>
    </source>
</evidence>
<dbReference type="PANTHER" id="PTHR43335">
    <property type="entry name" value="ABC TRANSPORTER, ATP-BINDING PROTEIN"/>
    <property type="match status" value="1"/>
</dbReference>
<accession>A0A1E7XGU6</accession>
<evidence type="ECO:0000259" key="5">
    <source>
        <dbReference type="PROSITE" id="PS50893"/>
    </source>
</evidence>
<dbReference type="SMART" id="SM00382">
    <property type="entry name" value="AAA"/>
    <property type="match status" value="1"/>
</dbReference>
<dbReference type="InterPro" id="IPR027417">
    <property type="entry name" value="P-loop_NTPase"/>
</dbReference>
<evidence type="ECO:0000313" key="7">
    <source>
        <dbReference type="Proteomes" id="UP000177010"/>
    </source>
</evidence>
<sequence>MLNVTDINTFIGRKRIIKDVSFQVEPGSIVGLIGPNGAGKTTIMKTILGLTKFTGTISVNESRVSENDHTALTKVGALIEHPAIYPFLSGFENLKLYSFDENDLMSVVSKLQMDSYINMKSKDYSMGMKQKLGIAIALLNKPQLVILDEPMNGLDIEATILIRKIIKQYSANGSSFLISSHVLGELQKVMTKVLLINEGTIIVDKSIEDFSRASRQQYRVITENMEATYHLLKENQLPFTKSDNYVLISNKNLYEVQDLLYANHIRLLELSPRGRSFEQTIVNLLEQQRRQNHEK</sequence>
<keyword evidence="3" id="KW-0547">Nucleotide-binding</keyword>
<evidence type="ECO:0000256" key="1">
    <source>
        <dbReference type="ARBA" id="ARBA00005417"/>
    </source>
</evidence>
<name>A0A1E7XGU6_9LACO</name>
<protein>
    <submittedName>
        <fullName evidence="6">ABC-type transporter ATP-binding protein EcsA</fullName>
    </submittedName>
</protein>
<dbReference type="Gene3D" id="3.40.50.300">
    <property type="entry name" value="P-loop containing nucleotide triphosphate hydrolases"/>
    <property type="match status" value="1"/>
</dbReference>
<dbReference type="RefSeq" id="WP_070367280.1">
    <property type="nucleotide sequence ID" value="NZ_JAZHVW010000019.1"/>
</dbReference>
<dbReference type="AlphaFoldDB" id="A0A1E7XGU6"/>
<dbReference type="Proteomes" id="UP000177010">
    <property type="component" value="Unassembled WGS sequence"/>
</dbReference>
<dbReference type="STRING" id="481719.LASUN_05940"/>
<proteinExistence type="inferred from homology"/>
<dbReference type="Pfam" id="PF00005">
    <property type="entry name" value="ABC_tran"/>
    <property type="match status" value="1"/>
</dbReference>
<dbReference type="InterPro" id="IPR003439">
    <property type="entry name" value="ABC_transporter-like_ATP-bd"/>
</dbReference>
<dbReference type="EMBL" id="MIQE01000008">
    <property type="protein sequence ID" value="OFA12314.1"/>
    <property type="molecule type" value="Genomic_DNA"/>
</dbReference>
<gene>
    <name evidence="6" type="primary">ecsA_2</name>
    <name evidence="6" type="ORF">LASUN_05940</name>
</gene>
<dbReference type="PANTHER" id="PTHR43335:SF4">
    <property type="entry name" value="ABC TRANSPORTER, ATP-BINDING PROTEIN"/>
    <property type="match status" value="1"/>
</dbReference>
<evidence type="ECO:0000256" key="2">
    <source>
        <dbReference type="ARBA" id="ARBA00022448"/>
    </source>
</evidence>
<comment type="caution">
    <text evidence="6">The sequence shown here is derived from an EMBL/GenBank/DDBJ whole genome shotgun (WGS) entry which is preliminary data.</text>
</comment>
<dbReference type="GO" id="GO:0005524">
    <property type="term" value="F:ATP binding"/>
    <property type="evidence" value="ECO:0007669"/>
    <property type="project" value="UniProtKB-KW"/>
</dbReference>
<feature type="domain" description="ABC transporter" evidence="5">
    <location>
        <begin position="2"/>
        <end position="223"/>
    </location>
</feature>
<evidence type="ECO:0000256" key="4">
    <source>
        <dbReference type="ARBA" id="ARBA00022840"/>
    </source>
</evidence>
<keyword evidence="4 6" id="KW-0067">ATP-binding</keyword>
<dbReference type="GO" id="GO:0016887">
    <property type="term" value="F:ATP hydrolysis activity"/>
    <property type="evidence" value="ECO:0007669"/>
    <property type="project" value="InterPro"/>
</dbReference>
<comment type="similarity">
    <text evidence="1">Belongs to the ABC transporter superfamily.</text>
</comment>
<organism evidence="6 7">
    <name type="scientific">Lentilactobacillus sunkii</name>
    <dbReference type="NCBI Taxonomy" id="481719"/>
    <lineage>
        <taxon>Bacteria</taxon>
        <taxon>Bacillati</taxon>
        <taxon>Bacillota</taxon>
        <taxon>Bacilli</taxon>
        <taxon>Lactobacillales</taxon>
        <taxon>Lactobacillaceae</taxon>
        <taxon>Lentilactobacillus</taxon>
    </lineage>
</organism>
<evidence type="ECO:0000256" key="3">
    <source>
        <dbReference type="ARBA" id="ARBA00022741"/>
    </source>
</evidence>
<dbReference type="InterPro" id="IPR003593">
    <property type="entry name" value="AAA+_ATPase"/>
</dbReference>
<keyword evidence="2" id="KW-0813">Transport</keyword>
<dbReference type="SUPFAM" id="SSF52540">
    <property type="entry name" value="P-loop containing nucleoside triphosphate hydrolases"/>
    <property type="match status" value="1"/>
</dbReference>
<dbReference type="PROSITE" id="PS50893">
    <property type="entry name" value="ABC_TRANSPORTER_2"/>
    <property type="match status" value="1"/>
</dbReference>